<dbReference type="PANTHER" id="PTHR10003">
    <property type="entry name" value="SUPEROXIDE DISMUTASE CU-ZN -RELATED"/>
    <property type="match status" value="1"/>
</dbReference>
<sequence length="214" mass="22060">MRRTLTTTFLAVTAAVALTACTASGQQDEEFISAEENTTSARTPAGADDGDDEIEVTLVDAENKQVGTAWVEDDDGAVQVEVAAGGLPPGFHGFHFHTVGECAADSADPTDPAKVGDFLSAGGHVGGDMSDHGAHPGDLPSLLVDSSGSVDVTVRTDGVTVEELLDDDGTALMIHADRDNFAHVPERYAPSGPDEQTLKTGDAGDRIVCGVLAQ</sequence>
<dbReference type="SUPFAM" id="SSF49329">
    <property type="entry name" value="Cu,Zn superoxide dismutase-like"/>
    <property type="match status" value="1"/>
</dbReference>
<dbReference type="CDD" id="cd00305">
    <property type="entry name" value="Cu-Zn_Superoxide_Dismutase"/>
    <property type="match status" value="1"/>
</dbReference>
<accession>A0ABY5K374</accession>
<gene>
    <name evidence="4" type="ORF">NP075_17600</name>
</gene>
<feature type="signal peptide" evidence="2">
    <location>
        <begin position="1"/>
        <end position="25"/>
    </location>
</feature>
<dbReference type="EMBL" id="CP101989">
    <property type="protein sequence ID" value="UUI64902.1"/>
    <property type="molecule type" value="Genomic_DNA"/>
</dbReference>
<proteinExistence type="inferred from homology"/>
<dbReference type="Proteomes" id="UP001317322">
    <property type="component" value="Chromosome"/>
</dbReference>
<dbReference type="InterPro" id="IPR024134">
    <property type="entry name" value="SOD_Cu/Zn_/chaperone"/>
</dbReference>
<dbReference type="Gene3D" id="2.60.40.200">
    <property type="entry name" value="Superoxide dismutase, copper/zinc binding domain"/>
    <property type="match status" value="1"/>
</dbReference>
<evidence type="ECO:0000256" key="1">
    <source>
        <dbReference type="ARBA" id="ARBA00010457"/>
    </source>
</evidence>
<feature type="chain" id="PRO_5046682684" evidence="2">
    <location>
        <begin position="26"/>
        <end position="214"/>
    </location>
</feature>
<dbReference type="InterPro" id="IPR036423">
    <property type="entry name" value="SOD-like_Cu/Zn_dom_sf"/>
</dbReference>
<evidence type="ECO:0000259" key="3">
    <source>
        <dbReference type="Pfam" id="PF00080"/>
    </source>
</evidence>
<dbReference type="PROSITE" id="PS51257">
    <property type="entry name" value="PROKAR_LIPOPROTEIN"/>
    <property type="match status" value="1"/>
</dbReference>
<protein>
    <submittedName>
        <fullName evidence="4">Superoxide dismutase family protein</fullName>
    </submittedName>
</protein>
<dbReference type="InterPro" id="IPR001424">
    <property type="entry name" value="SOD_Cu_Zn_dom"/>
</dbReference>
<feature type="domain" description="Superoxide dismutase copper/zinc binding" evidence="3">
    <location>
        <begin position="67"/>
        <end position="211"/>
    </location>
</feature>
<comment type="similarity">
    <text evidence="1">Belongs to the Cu-Zn superoxide dismutase family.</text>
</comment>
<evidence type="ECO:0000313" key="4">
    <source>
        <dbReference type="EMBL" id="UUI64902.1"/>
    </source>
</evidence>
<name>A0ABY5K374_9CELL</name>
<keyword evidence="2" id="KW-0732">Signal</keyword>
<evidence type="ECO:0000313" key="5">
    <source>
        <dbReference type="Proteomes" id="UP001317322"/>
    </source>
</evidence>
<organism evidence="4 5">
    <name type="scientific">Cellulomonas wangsupingiae</name>
    <dbReference type="NCBI Taxonomy" id="2968085"/>
    <lineage>
        <taxon>Bacteria</taxon>
        <taxon>Bacillati</taxon>
        <taxon>Actinomycetota</taxon>
        <taxon>Actinomycetes</taxon>
        <taxon>Micrococcales</taxon>
        <taxon>Cellulomonadaceae</taxon>
        <taxon>Cellulomonas</taxon>
    </lineage>
</organism>
<reference evidence="4 5" key="1">
    <citation type="submission" date="2022-07" db="EMBL/GenBank/DDBJ databases">
        <title>Novel species in genus cellulomonas.</title>
        <authorList>
            <person name="Ye L."/>
        </authorList>
    </citation>
    <scope>NUCLEOTIDE SEQUENCE [LARGE SCALE GENOMIC DNA]</scope>
    <source>
        <strain evidence="5">zg-Y908</strain>
    </source>
</reference>
<keyword evidence="5" id="KW-1185">Reference proteome</keyword>
<dbReference type="RefSeq" id="WP_227563392.1">
    <property type="nucleotide sequence ID" value="NZ_CP101989.1"/>
</dbReference>
<dbReference type="Pfam" id="PF00080">
    <property type="entry name" value="Sod_Cu"/>
    <property type="match status" value="1"/>
</dbReference>
<evidence type="ECO:0000256" key="2">
    <source>
        <dbReference type="SAM" id="SignalP"/>
    </source>
</evidence>